<accession>A0A9Q0Q792</accession>
<comment type="caution">
    <text evidence="1">The sequence shown here is derived from an EMBL/GenBank/DDBJ whole genome shotgun (WGS) entry which is preliminary data.</text>
</comment>
<organism evidence="1 2">
    <name type="scientific">Salix koriyanagi</name>
    <dbReference type="NCBI Taxonomy" id="2511006"/>
    <lineage>
        <taxon>Eukaryota</taxon>
        <taxon>Viridiplantae</taxon>
        <taxon>Streptophyta</taxon>
        <taxon>Embryophyta</taxon>
        <taxon>Tracheophyta</taxon>
        <taxon>Spermatophyta</taxon>
        <taxon>Magnoliopsida</taxon>
        <taxon>eudicotyledons</taxon>
        <taxon>Gunneridae</taxon>
        <taxon>Pentapetalae</taxon>
        <taxon>rosids</taxon>
        <taxon>fabids</taxon>
        <taxon>Malpighiales</taxon>
        <taxon>Salicaceae</taxon>
        <taxon>Saliceae</taxon>
        <taxon>Salix</taxon>
    </lineage>
</organism>
<keyword evidence="2" id="KW-1185">Reference proteome</keyword>
<evidence type="ECO:0000313" key="2">
    <source>
        <dbReference type="Proteomes" id="UP001151752"/>
    </source>
</evidence>
<name>A0A9Q0Q792_9ROSI</name>
<reference evidence="1" key="2">
    <citation type="journal article" date="2023" name="Int. J. Mol. Sci.">
        <title>De Novo Assembly and Annotation of 11 Diverse Shrub Willow (Salix) Genomes Reveals Novel Gene Organization in Sex-Linked Regions.</title>
        <authorList>
            <person name="Hyden B."/>
            <person name="Feng K."/>
            <person name="Yates T.B."/>
            <person name="Jawdy S."/>
            <person name="Cereghino C."/>
            <person name="Smart L.B."/>
            <person name="Muchero W."/>
        </authorList>
    </citation>
    <scope>NUCLEOTIDE SEQUENCE</scope>
    <source>
        <tissue evidence="1">Shoot tip</tissue>
    </source>
</reference>
<evidence type="ECO:0000313" key="1">
    <source>
        <dbReference type="EMBL" id="KAJ6701218.1"/>
    </source>
</evidence>
<sequence length="52" mass="5814">MRLQCFSFLQQLLQAIAFSNAFAAIFFLPGQGITECALIYIFASLIGMMCFI</sequence>
<dbReference type="Proteomes" id="UP001151752">
    <property type="component" value="Chromosome 1"/>
</dbReference>
<reference evidence="1" key="1">
    <citation type="submission" date="2022-11" db="EMBL/GenBank/DDBJ databases">
        <authorList>
            <person name="Hyden B.L."/>
            <person name="Feng K."/>
            <person name="Yates T."/>
            <person name="Jawdy S."/>
            <person name="Smart L.B."/>
            <person name="Muchero W."/>
        </authorList>
    </citation>
    <scope>NUCLEOTIDE SEQUENCE</scope>
    <source>
        <tissue evidence="1">Shoot tip</tissue>
    </source>
</reference>
<dbReference type="AlphaFoldDB" id="A0A9Q0Q792"/>
<feature type="non-terminal residue" evidence="1">
    <location>
        <position position="52"/>
    </location>
</feature>
<proteinExistence type="predicted"/>
<gene>
    <name evidence="1" type="ORF">OIU74_012552</name>
</gene>
<dbReference type="EMBL" id="JAPFFM010000016">
    <property type="protein sequence ID" value="KAJ6701218.1"/>
    <property type="molecule type" value="Genomic_DNA"/>
</dbReference>
<protein>
    <submittedName>
        <fullName evidence="1">Uncharacterized protein</fullName>
    </submittedName>
</protein>